<keyword evidence="6" id="KW-0812">Transmembrane</keyword>
<comment type="similarity">
    <text evidence="2">Belongs to the TonB family.</text>
</comment>
<dbReference type="SUPFAM" id="SSF74653">
    <property type="entry name" value="TolA/TonB C-terminal domain"/>
    <property type="match status" value="1"/>
</dbReference>
<evidence type="ECO:0000256" key="1">
    <source>
        <dbReference type="ARBA" id="ARBA00004383"/>
    </source>
</evidence>
<dbReference type="Gene3D" id="3.30.1150.10">
    <property type="match status" value="1"/>
</dbReference>
<evidence type="ECO:0000259" key="10">
    <source>
        <dbReference type="PROSITE" id="PS52015"/>
    </source>
</evidence>
<protein>
    <submittedName>
        <fullName evidence="11">TonB family protein</fullName>
    </submittedName>
</protein>
<evidence type="ECO:0000256" key="7">
    <source>
        <dbReference type="ARBA" id="ARBA00022927"/>
    </source>
</evidence>
<comment type="subcellular location">
    <subcellularLocation>
        <location evidence="1">Cell inner membrane</location>
        <topology evidence="1">Single-pass membrane protein</topology>
        <orientation evidence="1">Periplasmic side</orientation>
    </subcellularLocation>
</comment>
<dbReference type="InterPro" id="IPR037682">
    <property type="entry name" value="TonB_C"/>
</dbReference>
<dbReference type="Proteomes" id="UP000585050">
    <property type="component" value="Unassembled WGS sequence"/>
</dbReference>
<dbReference type="PANTHER" id="PTHR33446:SF2">
    <property type="entry name" value="PROTEIN TONB"/>
    <property type="match status" value="1"/>
</dbReference>
<evidence type="ECO:0000256" key="9">
    <source>
        <dbReference type="ARBA" id="ARBA00023136"/>
    </source>
</evidence>
<name>A0A7X8XVI9_9BACT</name>
<evidence type="ECO:0000313" key="11">
    <source>
        <dbReference type="EMBL" id="NLR91382.1"/>
    </source>
</evidence>
<evidence type="ECO:0000313" key="12">
    <source>
        <dbReference type="Proteomes" id="UP000585050"/>
    </source>
</evidence>
<sequence>MRTIKTYFFIISLLFTCNILYGQDDQIFEEVAVPAEYEGGMGKFYKWAIQELKYPKDALESRVEGKVYVKFIIDEKGQVIDDSIEVVRGLNESCNNEAIRILSACSSWTPARTHKNKKKGYNVKQRMVLPIPFKLPNN</sequence>
<keyword evidence="9" id="KW-0472">Membrane</keyword>
<evidence type="ECO:0000256" key="3">
    <source>
        <dbReference type="ARBA" id="ARBA00022448"/>
    </source>
</evidence>
<dbReference type="EMBL" id="JABAIL010000003">
    <property type="protein sequence ID" value="NLR91382.1"/>
    <property type="molecule type" value="Genomic_DNA"/>
</dbReference>
<evidence type="ECO:0000256" key="5">
    <source>
        <dbReference type="ARBA" id="ARBA00022519"/>
    </source>
</evidence>
<feature type="domain" description="TonB C-terminal" evidence="10">
    <location>
        <begin position="39"/>
        <end position="138"/>
    </location>
</feature>
<keyword evidence="4" id="KW-1003">Cell membrane</keyword>
<evidence type="ECO:0000256" key="6">
    <source>
        <dbReference type="ARBA" id="ARBA00022692"/>
    </source>
</evidence>
<keyword evidence="12" id="KW-1185">Reference proteome</keyword>
<proteinExistence type="inferred from homology"/>
<dbReference type="GO" id="GO:0031992">
    <property type="term" value="F:energy transducer activity"/>
    <property type="evidence" value="ECO:0007669"/>
    <property type="project" value="TreeGrafter"/>
</dbReference>
<evidence type="ECO:0000256" key="8">
    <source>
        <dbReference type="ARBA" id="ARBA00022989"/>
    </source>
</evidence>
<gene>
    <name evidence="11" type="ORF">HGP29_09210</name>
</gene>
<dbReference type="NCBIfam" id="TIGR01352">
    <property type="entry name" value="tonB_Cterm"/>
    <property type="match status" value="1"/>
</dbReference>
<dbReference type="InterPro" id="IPR051045">
    <property type="entry name" value="TonB-dependent_transducer"/>
</dbReference>
<comment type="caution">
    <text evidence="11">The sequence shown here is derived from an EMBL/GenBank/DDBJ whole genome shotgun (WGS) entry which is preliminary data.</text>
</comment>
<dbReference type="InterPro" id="IPR006260">
    <property type="entry name" value="TonB/TolA_C"/>
</dbReference>
<reference evidence="11 12" key="1">
    <citation type="submission" date="2020-04" db="EMBL/GenBank/DDBJ databases">
        <title>Flammeovirga sp. SR4, a novel species isolated from seawater.</title>
        <authorList>
            <person name="Wang X."/>
        </authorList>
    </citation>
    <scope>NUCLEOTIDE SEQUENCE [LARGE SCALE GENOMIC DNA]</scope>
    <source>
        <strain evidence="11 12">SR4</strain>
    </source>
</reference>
<dbReference type="PANTHER" id="PTHR33446">
    <property type="entry name" value="PROTEIN TONB-RELATED"/>
    <property type="match status" value="1"/>
</dbReference>
<keyword evidence="3" id="KW-0813">Transport</keyword>
<evidence type="ECO:0000256" key="4">
    <source>
        <dbReference type="ARBA" id="ARBA00022475"/>
    </source>
</evidence>
<dbReference type="GO" id="GO:0055085">
    <property type="term" value="P:transmembrane transport"/>
    <property type="evidence" value="ECO:0007669"/>
    <property type="project" value="InterPro"/>
</dbReference>
<dbReference type="PROSITE" id="PS52015">
    <property type="entry name" value="TONB_CTD"/>
    <property type="match status" value="1"/>
</dbReference>
<accession>A0A7X8XVI9</accession>
<organism evidence="11 12">
    <name type="scientific">Flammeovirga agarivorans</name>
    <dbReference type="NCBI Taxonomy" id="2726742"/>
    <lineage>
        <taxon>Bacteria</taxon>
        <taxon>Pseudomonadati</taxon>
        <taxon>Bacteroidota</taxon>
        <taxon>Cytophagia</taxon>
        <taxon>Cytophagales</taxon>
        <taxon>Flammeovirgaceae</taxon>
        <taxon>Flammeovirga</taxon>
    </lineage>
</organism>
<keyword evidence="8" id="KW-1133">Transmembrane helix</keyword>
<keyword evidence="7" id="KW-0653">Protein transport</keyword>
<evidence type="ECO:0000256" key="2">
    <source>
        <dbReference type="ARBA" id="ARBA00006555"/>
    </source>
</evidence>
<dbReference type="AlphaFoldDB" id="A0A7X8XVI9"/>
<dbReference type="GO" id="GO:0015031">
    <property type="term" value="P:protein transport"/>
    <property type="evidence" value="ECO:0007669"/>
    <property type="project" value="UniProtKB-KW"/>
</dbReference>
<keyword evidence="5" id="KW-0997">Cell inner membrane</keyword>
<dbReference type="RefSeq" id="WP_168882107.1">
    <property type="nucleotide sequence ID" value="NZ_JABAIL010000003.1"/>
</dbReference>
<dbReference type="Pfam" id="PF03544">
    <property type="entry name" value="TonB_C"/>
    <property type="match status" value="1"/>
</dbReference>
<dbReference type="GO" id="GO:0098797">
    <property type="term" value="C:plasma membrane protein complex"/>
    <property type="evidence" value="ECO:0007669"/>
    <property type="project" value="TreeGrafter"/>
</dbReference>